<keyword evidence="6" id="KW-0444">Lipid biosynthesis</keyword>
<comment type="caution">
    <text evidence="8">The sequence shown here is derived from an EMBL/GenBank/DDBJ whole genome shotgun (WGS) entry which is preliminary data.</text>
</comment>
<feature type="domain" description="SAM-dependent methyltransferase Erg6/SMT-type" evidence="7">
    <location>
        <begin position="772"/>
        <end position="1069"/>
    </location>
</feature>
<dbReference type="InterPro" id="IPR029063">
    <property type="entry name" value="SAM-dependent_MTases_sf"/>
</dbReference>
<comment type="similarity">
    <text evidence="4 5 6">Belongs to the class I-like SAM-binding methyltransferase superfamily. Erg6/SMT family.</text>
</comment>
<protein>
    <recommendedName>
        <fullName evidence="6">Sterol 24-C-methyltransferase</fullName>
        <ecNumber evidence="6">2.1.1.-</ecNumber>
    </recommendedName>
    <alternativeName>
        <fullName evidence="6">Delta(24)-sterol C-methyltransferase</fullName>
    </alternativeName>
</protein>
<evidence type="ECO:0000256" key="1">
    <source>
        <dbReference type="ARBA" id="ARBA00022603"/>
    </source>
</evidence>
<dbReference type="FunFam" id="3.40.50.150:FF:000232">
    <property type="entry name" value="Sterol 24-C-methyltransferase erg6"/>
    <property type="match status" value="1"/>
</dbReference>
<keyword evidence="9" id="KW-1185">Reference proteome</keyword>
<dbReference type="Gene3D" id="3.80.10.10">
    <property type="entry name" value="Ribonuclease Inhibitor"/>
    <property type="match status" value="1"/>
</dbReference>
<reference evidence="8 9" key="1">
    <citation type="submission" date="2018-11" db="EMBL/GenBank/DDBJ databases">
        <title>Genome assembly of Steccherinum ochraceum LE-BIN_3174, the white-rot fungus of the Steccherinaceae family (The Residual Polyporoid clade, Polyporales, Basidiomycota).</title>
        <authorList>
            <person name="Fedorova T.V."/>
            <person name="Glazunova O.A."/>
            <person name="Landesman E.O."/>
            <person name="Moiseenko K.V."/>
            <person name="Psurtseva N.V."/>
            <person name="Savinova O.S."/>
            <person name="Shakhova N.V."/>
            <person name="Tyazhelova T.V."/>
            <person name="Vasina D.V."/>
        </authorList>
    </citation>
    <scope>NUCLEOTIDE SEQUENCE [LARGE SCALE GENOMIC DNA]</scope>
    <source>
        <strain evidence="8 9">LE-BIN_3174</strain>
    </source>
</reference>
<keyword evidence="3 5" id="KW-0949">S-adenosyl-L-methionine</keyword>
<dbReference type="InterPro" id="IPR001810">
    <property type="entry name" value="F-box_dom"/>
</dbReference>
<dbReference type="Gene3D" id="1.20.1280.50">
    <property type="match status" value="1"/>
</dbReference>
<dbReference type="Proteomes" id="UP000292702">
    <property type="component" value="Unassembled WGS sequence"/>
</dbReference>
<dbReference type="SUPFAM" id="SSF52047">
    <property type="entry name" value="RNI-like"/>
    <property type="match status" value="1"/>
</dbReference>
<evidence type="ECO:0000256" key="5">
    <source>
        <dbReference type="PROSITE-ProRule" id="PRU01022"/>
    </source>
</evidence>
<evidence type="ECO:0000256" key="3">
    <source>
        <dbReference type="ARBA" id="ARBA00022691"/>
    </source>
</evidence>
<proteinExistence type="inferred from homology"/>
<keyword evidence="6" id="KW-0752">Steroid biosynthesis</keyword>
<dbReference type="AlphaFoldDB" id="A0A4R0RZL1"/>
<evidence type="ECO:0000259" key="7">
    <source>
        <dbReference type="PROSITE" id="PS51685"/>
    </source>
</evidence>
<dbReference type="InterPro" id="IPR030384">
    <property type="entry name" value="MeTrfase_SMT"/>
</dbReference>
<dbReference type="PANTHER" id="PTHR44068:SF1">
    <property type="entry name" value="HYPOTHETICAL LOC100005854"/>
    <property type="match status" value="1"/>
</dbReference>
<dbReference type="SUPFAM" id="SSF81383">
    <property type="entry name" value="F-box domain"/>
    <property type="match status" value="1"/>
</dbReference>
<keyword evidence="1 5" id="KW-0489">Methyltransferase</keyword>
<name>A0A4R0RZL1_9APHY</name>
<dbReference type="Pfam" id="PF12937">
    <property type="entry name" value="F-box-like"/>
    <property type="match status" value="1"/>
</dbReference>
<evidence type="ECO:0000256" key="2">
    <source>
        <dbReference type="ARBA" id="ARBA00022679"/>
    </source>
</evidence>
<dbReference type="GO" id="GO:0032259">
    <property type="term" value="P:methylation"/>
    <property type="evidence" value="ECO:0007669"/>
    <property type="project" value="UniProtKB-KW"/>
</dbReference>
<dbReference type="CDD" id="cd02440">
    <property type="entry name" value="AdoMet_MTases"/>
    <property type="match status" value="1"/>
</dbReference>
<dbReference type="GO" id="GO:0005783">
    <property type="term" value="C:endoplasmic reticulum"/>
    <property type="evidence" value="ECO:0007669"/>
    <property type="project" value="TreeGrafter"/>
</dbReference>
<dbReference type="PANTHER" id="PTHR44068">
    <property type="entry name" value="ZGC:194242"/>
    <property type="match status" value="1"/>
</dbReference>
<organism evidence="8 9">
    <name type="scientific">Steccherinum ochraceum</name>
    <dbReference type="NCBI Taxonomy" id="92696"/>
    <lineage>
        <taxon>Eukaryota</taxon>
        <taxon>Fungi</taxon>
        <taxon>Dikarya</taxon>
        <taxon>Basidiomycota</taxon>
        <taxon>Agaricomycotina</taxon>
        <taxon>Agaricomycetes</taxon>
        <taxon>Polyporales</taxon>
        <taxon>Steccherinaceae</taxon>
        <taxon>Steccherinum</taxon>
    </lineage>
</organism>
<dbReference type="InterPro" id="IPR032675">
    <property type="entry name" value="LRR_dom_sf"/>
</dbReference>
<dbReference type="InterPro" id="IPR013705">
    <property type="entry name" value="Sterol_MeTrfase_C"/>
</dbReference>
<dbReference type="InterPro" id="IPR036047">
    <property type="entry name" value="F-box-like_dom_sf"/>
</dbReference>
<dbReference type="GO" id="GO:0003838">
    <property type="term" value="F:sterol 24-C-methyltransferase activity"/>
    <property type="evidence" value="ECO:0007669"/>
    <property type="project" value="TreeGrafter"/>
</dbReference>
<evidence type="ECO:0000256" key="4">
    <source>
        <dbReference type="ARBA" id="ARBA00038188"/>
    </source>
</evidence>
<dbReference type="EMBL" id="RWJN01000001">
    <property type="protein sequence ID" value="TCD71959.1"/>
    <property type="molecule type" value="Genomic_DNA"/>
</dbReference>
<gene>
    <name evidence="8" type="primary">ERG6_1</name>
    <name evidence="8" type="ORF">EIP91_000091</name>
</gene>
<dbReference type="Pfam" id="PF08498">
    <property type="entry name" value="Sterol_MT_C"/>
    <property type="match status" value="1"/>
</dbReference>
<keyword evidence="6" id="KW-0443">Lipid metabolism</keyword>
<comment type="function">
    <text evidence="6">Catalyzes the transfer of methyl groups from S-adenosyl-methionine to the C-24 of sterols.</text>
</comment>
<dbReference type="PROSITE" id="PS51685">
    <property type="entry name" value="SAM_MT_ERG6_SMT"/>
    <property type="match status" value="1"/>
</dbReference>
<dbReference type="Pfam" id="PF08241">
    <property type="entry name" value="Methyltransf_11"/>
    <property type="match status" value="1"/>
</dbReference>
<evidence type="ECO:0000256" key="6">
    <source>
        <dbReference type="RuleBase" id="RU362025"/>
    </source>
</evidence>
<dbReference type="InterPro" id="IPR013216">
    <property type="entry name" value="Methyltransf_11"/>
</dbReference>
<sequence>MANSPPMEPSLFSNPSNAASSHSLSFDTAIFAIARFWTSRVSDALRSGNVSTVLRALQLPTIRHVLSLDPDSIDSSDPLNVTSTPCRQDVFPAHGSPTMCHPSTLRHVPNTSSVNELPFLLPTGRLALENQIRIHTQAIATLKCQMNQLNDVPMTRLPPEILGHVFACYAETMQDYDQSRSGQTRYYSWILVTHVCHHWRQVALNTPSLWGDIFISRIPPSPTLLQEVIHRSKHTPLRVHAVIVSQNTVDAFRLVVPEFDRVEKLRLSIVQHYFQTLSDQLPLIMPHLRTLDIRCLPTHSSSLQAISAGIPIFFNQCTLPSLRVMKLASCYLDWKTMALAPSLTRLEVEHPIGVSKASFEDILCALEKSPALEHLSLCHALPFFTGCVSHGYATMRMPRMKTLKLWSEAPSSARFLGLLDIPAFTRISLSFPSLSDADMQIVVQSLKSRQLFDDTRPGHCVERLFVGGDTICLWKGSPGHGTDPEPHLRLRTSSYEPDLTALVAALCSHIPLHTVRTLEMGSFNPMRNVPSSMEVWTRLLDCMPRVQSLILTGSDGFGMDEVLSILLPRPRNALQASSSPTLHLSQVRELTLKQIALRNFDGEDGLRCVQALARALSARDQMEMRFEKCNLVKEDDVSWLRQFARVEWDGWTYGAQSYHARARDHDWLLRTVEYDGYHSSARVKFETESSQDRTNFLATYISPPPIFPFAIHRRQIAVMTLAITNHPMLQADGRSQDRMTNYDKFWDQNLKKDTEEHNQNRLSSYAELVNGYYDGATVMYEYAWSGSFHFSRFNKGEGFFASLARHEHYLAAHMQLKPGMRVLDIGCGVGGPAREIAAFADVYVVGVNNNEYQVGRATKLTEKAGLSERVSFVKGDFMSLVEQFGPNSFDAVFSIEAAVHAPSWEGVYAQIEGVLKPGGIFGLYEWAMTDRWDPSIPLHKEIAHKIEIGSGVPEMRAISLAREALKTVGFEILHEEDLAERPDSVPWYYPLEGNLTKAQTLRDLVLCWATTSYGMFVNHTGLWMLEKVGVVPTGTWQVSETLKIAADGLSAGGRLKLFTPMYLVVSQKKAL</sequence>
<dbReference type="OrthoDB" id="4310724at2759"/>
<dbReference type="EC" id="2.1.1.-" evidence="6"/>
<dbReference type="GO" id="GO:0006696">
    <property type="term" value="P:ergosterol biosynthetic process"/>
    <property type="evidence" value="ECO:0007669"/>
    <property type="project" value="TreeGrafter"/>
</dbReference>
<keyword evidence="2 5" id="KW-0808">Transferase</keyword>
<evidence type="ECO:0000313" key="9">
    <source>
        <dbReference type="Proteomes" id="UP000292702"/>
    </source>
</evidence>
<dbReference type="SUPFAM" id="SSF53335">
    <property type="entry name" value="S-adenosyl-L-methionine-dependent methyltransferases"/>
    <property type="match status" value="1"/>
</dbReference>
<keyword evidence="6" id="KW-0753">Steroid metabolism</keyword>
<dbReference type="InterPro" id="IPR050447">
    <property type="entry name" value="Erg6_SMT_methyltransf"/>
</dbReference>
<keyword evidence="6" id="KW-1207">Sterol metabolism</keyword>
<keyword evidence="6" id="KW-0756">Sterol biosynthesis</keyword>
<dbReference type="Gene3D" id="3.40.50.150">
    <property type="entry name" value="Vaccinia Virus protein VP39"/>
    <property type="match status" value="1"/>
</dbReference>
<comment type="pathway">
    <text evidence="6">Steroid metabolism.</text>
</comment>
<evidence type="ECO:0000313" key="8">
    <source>
        <dbReference type="EMBL" id="TCD71959.1"/>
    </source>
</evidence>
<dbReference type="STRING" id="92696.A0A4R0RZL1"/>
<accession>A0A4R0RZL1</accession>